<organism evidence="2 3">
    <name type="scientific">Psychromonas marina</name>
    <dbReference type="NCBI Taxonomy" id="88364"/>
    <lineage>
        <taxon>Bacteria</taxon>
        <taxon>Pseudomonadati</taxon>
        <taxon>Pseudomonadota</taxon>
        <taxon>Gammaproteobacteria</taxon>
        <taxon>Alteromonadales</taxon>
        <taxon>Psychromonadaceae</taxon>
        <taxon>Psychromonas</taxon>
    </lineage>
</organism>
<feature type="chain" id="PRO_5046573657" description="DUF2147 domain-containing protein" evidence="1">
    <location>
        <begin position="20"/>
        <end position="118"/>
    </location>
</feature>
<proteinExistence type="predicted"/>
<comment type="caution">
    <text evidence="2">The sequence shown here is derived from an EMBL/GenBank/DDBJ whole genome shotgun (WGS) entry which is preliminary data.</text>
</comment>
<dbReference type="RefSeq" id="WP_284204389.1">
    <property type="nucleotide sequence ID" value="NZ_BSPQ01000011.1"/>
</dbReference>
<reference evidence="3" key="1">
    <citation type="journal article" date="2019" name="Int. J. Syst. Evol. Microbiol.">
        <title>The Global Catalogue of Microorganisms (GCM) 10K type strain sequencing project: providing services to taxonomists for standard genome sequencing and annotation.</title>
        <authorList>
            <consortium name="The Broad Institute Genomics Platform"/>
            <consortium name="The Broad Institute Genome Sequencing Center for Infectious Disease"/>
            <person name="Wu L."/>
            <person name="Ma J."/>
        </authorList>
    </citation>
    <scope>NUCLEOTIDE SEQUENCE [LARGE SCALE GENOMIC DNA]</scope>
    <source>
        <strain evidence="3">NBRC 103166</strain>
    </source>
</reference>
<accession>A0ABQ6E1F9</accession>
<name>A0ABQ6E1F9_9GAMM</name>
<sequence>MKYAVILLLCAIAPCTSYSEALFIDDGAKVSELSDIRGLAYSVMDAEGENCSEIKDRDLRSVCKCKYREEPLIKFRHGYKSIRDNNPQYIGKTVAYTKENKTYSLNFLGYELISKWCL</sequence>
<protein>
    <recommendedName>
        <fullName evidence="4">DUF2147 domain-containing protein</fullName>
    </recommendedName>
</protein>
<dbReference type="EMBL" id="BSPQ01000011">
    <property type="protein sequence ID" value="GLS91264.1"/>
    <property type="molecule type" value="Genomic_DNA"/>
</dbReference>
<dbReference type="Proteomes" id="UP001157353">
    <property type="component" value="Unassembled WGS sequence"/>
</dbReference>
<keyword evidence="3" id="KW-1185">Reference proteome</keyword>
<keyword evidence="1" id="KW-0732">Signal</keyword>
<evidence type="ECO:0000256" key="1">
    <source>
        <dbReference type="SAM" id="SignalP"/>
    </source>
</evidence>
<gene>
    <name evidence="2" type="ORF">GCM10007916_23330</name>
</gene>
<evidence type="ECO:0008006" key="4">
    <source>
        <dbReference type="Google" id="ProtNLM"/>
    </source>
</evidence>
<feature type="signal peptide" evidence="1">
    <location>
        <begin position="1"/>
        <end position="19"/>
    </location>
</feature>
<evidence type="ECO:0000313" key="3">
    <source>
        <dbReference type="Proteomes" id="UP001157353"/>
    </source>
</evidence>
<evidence type="ECO:0000313" key="2">
    <source>
        <dbReference type="EMBL" id="GLS91264.1"/>
    </source>
</evidence>